<gene>
    <name evidence="2" type="ORF">DES52_11733</name>
</gene>
<evidence type="ECO:0000313" key="2">
    <source>
        <dbReference type="EMBL" id="PYE50515.1"/>
    </source>
</evidence>
<sequence>MIQPSGHATATTFPRGQGVRVAVLLTALNMLVAATVGLIALKFTYSVNASLVALVVMSVFTPLVVKALRFWEEVGLNRPHAWRVLIVPFW</sequence>
<protein>
    <submittedName>
        <fullName evidence="2">Uncharacterized protein</fullName>
    </submittedName>
</protein>
<keyword evidence="3" id="KW-1185">Reference proteome</keyword>
<name>A0A318S0K4_9DEIO</name>
<comment type="caution">
    <text evidence="2">The sequence shown here is derived from an EMBL/GenBank/DDBJ whole genome shotgun (WGS) entry which is preliminary data.</text>
</comment>
<keyword evidence="1" id="KW-0472">Membrane</keyword>
<dbReference type="Proteomes" id="UP000248326">
    <property type="component" value="Unassembled WGS sequence"/>
</dbReference>
<dbReference type="RefSeq" id="WP_170131152.1">
    <property type="nucleotide sequence ID" value="NZ_QJSX01000017.1"/>
</dbReference>
<keyword evidence="1" id="KW-1133">Transmembrane helix</keyword>
<evidence type="ECO:0000313" key="3">
    <source>
        <dbReference type="Proteomes" id="UP000248326"/>
    </source>
</evidence>
<dbReference type="EMBL" id="QJSX01000017">
    <property type="protein sequence ID" value="PYE50515.1"/>
    <property type="molecule type" value="Genomic_DNA"/>
</dbReference>
<dbReference type="AlphaFoldDB" id="A0A318S0K4"/>
<feature type="transmembrane region" description="Helical" evidence="1">
    <location>
        <begin position="47"/>
        <end position="68"/>
    </location>
</feature>
<feature type="transmembrane region" description="Helical" evidence="1">
    <location>
        <begin position="21"/>
        <end position="41"/>
    </location>
</feature>
<reference evidence="2 3" key="1">
    <citation type="submission" date="2018-06" db="EMBL/GenBank/DDBJ databases">
        <title>Genomic Encyclopedia of Type Strains, Phase IV (KMG-IV): sequencing the most valuable type-strain genomes for metagenomic binning, comparative biology and taxonomic classification.</title>
        <authorList>
            <person name="Goeker M."/>
        </authorList>
    </citation>
    <scope>NUCLEOTIDE SEQUENCE [LARGE SCALE GENOMIC DNA]</scope>
    <source>
        <strain evidence="2 3">DSM 18048</strain>
    </source>
</reference>
<keyword evidence="1" id="KW-0812">Transmembrane</keyword>
<proteinExistence type="predicted"/>
<evidence type="ECO:0000256" key="1">
    <source>
        <dbReference type="SAM" id="Phobius"/>
    </source>
</evidence>
<organism evidence="2 3">
    <name type="scientific">Deinococcus yavapaiensis KR-236</name>
    <dbReference type="NCBI Taxonomy" id="694435"/>
    <lineage>
        <taxon>Bacteria</taxon>
        <taxon>Thermotogati</taxon>
        <taxon>Deinococcota</taxon>
        <taxon>Deinococci</taxon>
        <taxon>Deinococcales</taxon>
        <taxon>Deinococcaceae</taxon>
        <taxon>Deinococcus</taxon>
    </lineage>
</organism>
<accession>A0A318S0K4</accession>